<keyword evidence="4" id="KW-1185">Reference proteome</keyword>
<dbReference type="PANTHER" id="PTHR15600">
    <property type="entry name" value="SACSIN"/>
    <property type="match status" value="1"/>
</dbReference>
<evidence type="ECO:0000259" key="2">
    <source>
        <dbReference type="Pfam" id="PF25794"/>
    </source>
</evidence>
<dbReference type="SUPFAM" id="SSF55874">
    <property type="entry name" value="ATPase domain of HSP90 chaperone/DNA topoisomerase II/histidine kinase"/>
    <property type="match status" value="1"/>
</dbReference>
<organism evidence="3 4">
    <name type="scientific">Littorina saxatilis</name>
    <dbReference type="NCBI Taxonomy" id="31220"/>
    <lineage>
        <taxon>Eukaryota</taxon>
        <taxon>Metazoa</taxon>
        <taxon>Spiralia</taxon>
        <taxon>Lophotrochozoa</taxon>
        <taxon>Mollusca</taxon>
        <taxon>Gastropoda</taxon>
        <taxon>Caenogastropoda</taxon>
        <taxon>Littorinimorpha</taxon>
        <taxon>Littorinoidea</taxon>
        <taxon>Littorinidae</taxon>
        <taxon>Littorina</taxon>
    </lineage>
</organism>
<accession>A0AAN9AKR3</accession>
<reference evidence="3 4" key="1">
    <citation type="submission" date="2024-02" db="EMBL/GenBank/DDBJ databases">
        <title>Chromosome-scale genome assembly of the rough periwinkle Littorina saxatilis.</title>
        <authorList>
            <person name="De Jode A."/>
            <person name="Faria R."/>
            <person name="Formenti G."/>
            <person name="Sims Y."/>
            <person name="Smith T.P."/>
            <person name="Tracey A."/>
            <person name="Wood J.M.D."/>
            <person name="Zagrodzka Z.B."/>
            <person name="Johannesson K."/>
            <person name="Butlin R.K."/>
            <person name="Leder E.H."/>
        </authorList>
    </citation>
    <scope>NUCLEOTIDE SEQUENCE [LARGE SCALE GENOMIC DNA]</scope>
    <source>
        <strain evidence="3">Snail1</strain>
        <tissue evidence="3">Muscle</tissue>
    </source>
</reference>
<feature type="region of interest" description="Disordered" evidence="1">
    <location>
        <begin position="67"/>
        <end position="86"/>
    </location>
</feature>
<dbReference type="Proteomes" id="UP001374579">
    <property type="component" value="Unassembled WGS sequence"/>
</dbReference>
<evidence type="ECO:0000256" key="1">
    <source>
        <dbReference type="SAM" id="MobiDB-lite"/>
    </source>
</evidence>
<name>A0AAN9AKR3_9CAEN</name>
<dbReference type="GO" id="GO:0030544">
    <property type="term" value="F:Hsp70 protein binding"/>
    <property type="evidence" value="ECO:0007669"/>
    <property type="project" value="TreeGrafter"/>
</dbReference>
<sequence>MEGYTRDASIFKELLQNADDAGATEVRFVKDFRNHSTEKLLNENWKEMFGPALCIYNDASFTPRDMKGIQDLGEGSKEGDALKTGK</sequence>
<feature type="domain" description="Sacsin/Nov" evidence="2">
    <location>
        <begin position="2"/>
        <end position="86"/>
    </location>
</feature>
<dbReference type="PANTHER" id="PTHR15600:SF42">
    <property type="entry name" value="SACSIN"/>
    <property type="match status" value="1"/>
</dbReference>
<protein>
    <recommendedName>
        <fullName evidence="2">Sacsin/Nov domain-containing protein</fullName>
    </recommendedName>
</protein>
<dbReference type="InterPro" id="IPR052972">
    <property type="entry name" value="Sacsin_chaperone_reg"/>
</dbReference>
<dbReference type="InterPro" id="IPR058210">
    <property type="entry name" value="SACS/Nov_dom"/>
</dbReference>
<dbReference type="EMBL" id="JBAMIC010004070">
    <property type="protein sequence ID" value="KAK7088584.1"/>
    <property type="molecule type" value="Genomic_DNA"/>
</dbReference>
<dbReference type="InterPro" id="IPR036890">
    <property type="entry name" value="HATPase_C_sf"/>
</dbReference>
<gene>
    <name evidence="3" type="ORF">V1264_022490</name>
</gene>
<dbReference type="Pfam" id="PF25794">
    <property type="entry name" value="SACS"/>
    <property type="match status" value="1"/>
</dbReference>
<proteinExistence type="predicted"/>
<comment type="caution">
    <text evidence="3">The sequence shown here is derived from an EMBL/GenBank/DDBJ whole genome shotgun (WGS) entry which is preliminary data.</text>
</comment>
<dbReference type="AlphaFoldDB" id="A0AAN9AKR3"/>
<evidence type="ECO:0000313" key="4">
    <source>
        <dbReference type="Proteomes" id="UP001374579"/>
    </source>
</evidence>
<evidence type="ECO:0000313" key="3">
    <source>
        <dbReference type="EMBL" id="KAK7088584.1"/>
    </source>
</evidence>